<dbReference type="SUPFAM" id="SSF143422">
    <property type="entry name" value="Transposase IS200-like"/>
    <property type="match status" value="1"/>
</dbReference>
<evidence type="ECO:0000313" key="3">
    <source>
        <dbReference type="Proteomes" id="UP000176406"/>
    </source>
</evidence>
<dbReference type="PANTHER" id="PTHR34322">
    <property type="entry name" value="TRANSPOSASE, Y1_TNP DOMAIN-CONTAINING"/>
    <property type="match status" value="1"/>
</dbReference>
<dbReference type="EMBL" id="MHMG01000004">
    <property type="protein sequence ID" value="OGZ23939.1"/>
    <property type="molecule type" value="Genomic_DNA"/>
</dbReference>
<gene>
    <name evidence="2" type="ORF">A3A08_01895</name>
</gene>
<dbReference type="Gene3D" id="3.30.70.1290">
    <property type="entry name" value="Transposase IS200-like"/>
    <property type="match status" value="1"/>
</dbReference>
<name>A0A1G2EDU8_9BACT</name>
<dbReference type="GO" id="GO:0006313">
    <property type="term" value="P:DNA transposition"/>
    <property type="evidence" value="ECO:0007669"/>
    <property type="project" value="InterPro"/>
</dbReference>
<dbReference type="InterPro" id="IPR002686">
    <property type="entry name" value="Transposase_17"/>
</dbReference>
<reference evidence="2 3" key="1">
    <citation type="journal article" date="2016" name="Nat. Commun.">
        <title>Thousands of microbial genomes shed light on interconnected biogeochemical processes in an aquifer system.</title>
        <authorList>
            <person name="Anantharaman K."/>
            <person name="Brown C.T."/>
            <person name="Hug L.A."/>
            <person name="Sharon I."/>
            <person name="Castelle C.J."/>
            <person name="Probst A.J."/>
            <person name="Thomas B.C."/>
            <person name="Singh A."/>
            <person name="Wilkins M.J."/>
            <person name="Karaoz U."/>
            <person name="Brodie E.L."/>
            <person name="Williams K.H."/>
            <person name="Hubbard S.S."/>
            <person name="Banfield J.F."/>
        </authorList>
    </citation>
    <scope>NUCLEOTIDE SEQUENCE [LARGE SCALE GENOMIC DNA]</scope>
</reference>
<sequence length="234" mass="27650">MPIKRPILATGEIYHIIIRTVENLKLFRDEKDYFRMISDLFAFNNIHPISSTHRWQINKLPSRTFLANIGERRLLVEILAFCLMPNHVHLLVKQLQEGGISKFMRKIGAGYGIYYNQKYKRVGHIFQGRYKLIHIENDKQLYTIFVYIHTNPAAIIFPNWKEAGIKNVKRAIDFVENYRWSSYQDYLGNKNFPSLTSREFLTENMGTVKNCKEAVDNWLKFKKELADFKKVAIE</sequence>
<dbReference type="AlphaFoldDB" id="A0A1G2EDU8"/>
<evidence type="ECO:0000259" key="1">
    <source>
        <dbReference type="SMART" id="SM01321"/>
    </source>
</evidence>
<dbReference type="SMART" id="SM01321">
    <property type="entry name" value="Y1_Tnp"/>
    <property type="match status" value="1"/>
</dbReference>
<protein>
    <recommendedName>
        <fullName evidence="1">Transposase IS200-like domain-containing protein</fullName>
    </recommendedName>
</protein>
<proteinExistence type="predicted"/>
<feature type="domain" description="Transposase IS200-like" evidence="1">
    <location>
        <begin position="9"/>
        <end position="151"/>
    </location>
</feature>
<accession>A0A1G2EDU8</accession>
<dbReference type="PANTHER" id="PTHR34322:SF2">
    <property type="entry name" value="TRANSPOSASE IS200-LIKE DOMAIN-CONTAINING PROTEIN"/>
    <property type="match status" value="1"/>
</dbReference>
<evidence type="ECO:0000313" key="2">
    <source>
        <dbReference type="EMBL" id="OGZ23939.1"/>
    </source>
</evidence>
<dbReference type="GO" id="GO:0004803">
    <property type="term" value="F:transposase activity"/>
    <property type="evidence" value="ECO:0007669"/>
    <property type="project" value="InterPro"/>
</dbReference>
<dbReference type="GO" id="GO:0003677">
    <property type="term" value="F:DNA binding"/>
    <property type="evidence" value="ECO:0007669"/>
    <property type="project" value="InterPro"/>
</dbReference>
<dbReference type="InterPro" id="IPR036515">
    <property type="entry name" value="Transposase_17_sf"/>
</dbReference>
<dbReference type="Pfam" id="PF01797">
    <property type="entry name" value="Y1_Tnp"/>
    <property type="match status" value="1"/>
</dbReference>
<comment type="caution">
    <text evidence="2">The sequence shown here is derived from an EMBL/GenBank/DDBJ whole genome shotgun (WGS) entry which is preliminary data.</text>
</comment>
<organism evidence="2 3">
    <name type="scientific">Candidatus Nealsonbacteria bacterium RIFCSPLOWO2_01_FULL_41_9</name>
    <dbReference type="NCBI Taxonomy" id="1801671"/>
    <lineage>
        <taxon>Bacteria</taxon>
        <taxon>Candidatus Nealsoniibacteriota</taxon>
    </lineage>
</organism>
<dbReference type="Proteomes" id="UP000176406">
    <property type="component" value="Unassembled WGS sequence"/>
</dbReference>